<dbReference type="GO" id="GO:0016705">
    <property type="term" value="F:oxidoreductase activity, acting on paired donors, with incorporation or reduction of molecular oxygen"/>
    <property type="evidence" value="ECO:0007669"/>
    <property type="project" value="InterPro"/>
</dbReference>
<dbReference type="Pfam" id="PF02036">
    <property type="entry name" value="SCP2"/>
    <property type="match status" value="1"/>
</dbReference>
<dbReference type="InterPro" id="IPR036527">
    <property type="entry name" value="SCP2_sterol-bd_dom_sf"/>
</dbReference>
<gene>
    <name evidence="5" type="ORF">SAMN04489713_12782</name>
</gene>
<dbReference type="eggNOG" id="COG2141">
    <property type="taxonomic scope" value="Bacteria"/>
</dbReference>
<feature type="domain" description="Luciferase-like" evidence="3">
    <location>
        <begin position="2"/>
        <end position="337"/>
    </location>
</feature>
<dbReference type="Pfam" id="PF00296">
    <property type="entry name" value="Bac_luciferase"/>
    <property type="match status" value="1"/>
</dbReference>
<keyword evidence="1" id="KW-0560">Oxidoreductase</keyword>
<evidence type="ECO:0000256" key="2">
    <source>
        <dbReference type="ARBA" id="ARBA00023033"/>
    </source>
</evidence>
<dbReference type="STRING" id="1993.SAMN04489713_12782"/>
<sequence length="556" mass="61917">MRFSLFYEHQLPRPWSDGQELRLYQDALDQVELADRIGFDYVWEVEHHFLEEYSHSSAPEVFLAAASQRTKRIRLGHGIVQLPPAVNHPARIAERIATLDLVSNGRVDFGTGESSSSAELGGFGVRRGDKRAQWQDAIDAITRMFVEEPFAGWSSPDITMPPRNVLPKTVQKPHPPLWVACSRRETIQFAARNGIGALSFSFVEPEDAGKWADEYYRIIASEECVPAGFAVNPNLAVVLPMMLHEDEATAIERGIDGAHFFAFALAHYYGPTPHDPGRTNVWEEFLSRRDARGFSREQIIANAETLNVNVGSLRGAVGTPEQIIDLIRRYESVGVDQIAFVLQAGPNRHEHICESLELFGKAVLPHFTDGREEREAAKAERLAPAIDAALARRKPARTSPPGYRIDEDAEVARAHRSRDIRSAGRRRFRRGFSRFVHGRSDEQIERLFGPAAQRAFFAGMARAFDPSAAGGFTGELEFRLTRTVWTLELGKTRARARVGAAKNPALTLTLSTADFLRVLAGDANPASLLMDGRLRLRGDVELAPRLSEMFGGPSPY</sequence>
<dbReference type="InterPro" id="IPR050766">
    <property type="entry name" value="Bact_Lucif_Oxidored"/>
</dbReference>
<dbReference type="Gene3D" id="3.30.1050.10">
    <property type="entry name" value="SCP2 sterol-binding domain"/>
    <property type="match status" value="1"/>
</dbReference>
<dbReference type="OrthoDB" id="5241801at2"/>
<evidence type="ECO:0000313" key="6">
    <source>
        <dbReference type="Proteomes" id="UP000183413"/>
    </source>
</evidence>
<evidence type="ECO:0000259" key="4">
    <source>
        <dbReference type="Pfam" id="PF02036"/>
    </source>
</evidence>
<protein>
    <submittedName>
        <fullName evidence="5">Flavin-dependent oxidoreductase, luciferase family (Includes alkanesulfonate monooxygenase SsuD and methylene tetrahydromethanopterin reductase)</fullName>
    </submittedName>
</protein>
<keyword evidence="2 5" id="KW-0503">Monooxygenase</keyword>
<evidence type="ECO:0000313" key="5">
    <source>
        <dbReference type="EMBL" id="SFQ32845.1"/>
    </source>
</evidence>
<evidence type="ECO:0000256" key="1">
    <source>
        <dbReference type="ARBA" id="ARBA00023002"/>
    </source>
</evidence>
<dbReference type="InterPro" id="IPR011251">
    <property type="entry name" value="Luciferase-like_dom"/>
</dbReference>
<accession>A0A1I5XLL2</accession>
<dbReference type="PANTHER" id="PTHR30137">
    <property type="entry name" value="LUCIFERASE-LIKE MONOOXYGENASE"/>
    <property type="match status" value="1"/>
</dbReference>
<dbReference type="AlphaFoldDB" id="A0A1I5XLL2"/>
<dbReference type="RefSeq" id="WP_075024717.1">
    <property type="nucleotide sequence ID" value="NZ_FOVH01000027.1"/>
</dbReference>
<dbReference type="InterPro" id="IPR003033">
    <property type="entry name" value="SCP2_sterol-bd_dom"/>
</dbReference>
<dbReference type="InParanoid" id="A0A1I5XLL2"/>
<dbReference type="SUPFAM" id="SSF55718">
    <property type="entry name" value="SCP-like"/>
    <property type="match status" value="1"/>
</dbReference>
<dbReference type="EMBL" id="FOVH01000027">
    <property type="protein sequence ID" value="SFQ32845.1"/>
    <property type="molecule type" value="Genomic_DNA"/>
</dbReference>
<dbReference type="SUPFAM" id="SSF51679">
    <property type="entry name" value="Bacterial luciferase-like"/>
    <property type="match status" value="1"/>
</dbReference>
<dbReference type="eggNOG" id="COG3255">
    <property type="taxonomic scope" value="Bacteria"/>
</dbReference>
<name>A0A1I5XLL2_9ACTN</name>
<keyword evidence="6" id="KW-1185">Reference proteome</keyword>
<proteinExistence type="predicted"/>
<dbReference type="GO" id="GO:0005829">
    <property type="term" value="C:cytosol"/>
    <property type="evidence" value="ECO:0007669"/>
    <property type="project" value="TreeGrafter"/>
</dbReference>
<dbReference type="Proteomes" id="UP000183413">
    <property type="component" value="Unassembled WGS sequence"/>
</dbReference>
<feature type="domain" description="SCP2" evidence="4">
    <location>
        <begin position="474"/>
        <end position="550"/>
    </location>
</feature>
<dbReference type="InterPro" id="IPR036661">
    <property type="entry name" value="Luciferase-like_sf"/>
</dbReference>
<reference evidence="5 6" key="1">
    <citation type="submission" date="2016-10" db="EMBL/GenBank/DDBJ databases">
        <authorList>
            <person name="de Groot N.N."/>
        </authorList>
    </citation>
    <scope>NUCLEOTIDE SEQUENCE [LARGE SCALE GENOMIC DNA]</scope>
    <source>
        <strain evidence="5 6">DSM 43067</strain>
    </source>
</reference>
<dbReference type="Gene3D" id="3.20.20.30">
    <property type="entry name" value="Luciferase-like domain"/>
    <property type="match status" value="1"/>
</dbReference>
<dbReference type="GO" id="GO:0004497">
    <property type="term" value="F:monooxygenase activity"/>
    <property type="evidence" value="ECO:0007669"/>
    <property type="project" value="UniProtKB-KW"/>
</dbReference>
<organism evidence="5 6">
    <name type="scientific">Actinomadura madurae</name>
    <dbReference type="NCBI Taxonomy" id="1993"/>
    <lineage>
        <taxon>Bacteria</taxon>
        <taxon>Bacillati</taxon>
        <taxon>Actinomycetota</taxon>
        <taxon>Actinomycetes</taxon>
        <taxon>Streptosporangiales</taxon>
        <taxon>Thermomonosporaceae</taxon>
        <taxon>Actinomadura</taxon>
    </lineage>
</organism>
<evidence type="ECO:0000259" key="3">
    <source>
        <dbReference type="Pfam" id="PF00296"/>
    </source>
</evidence>
<dbReference type="PANTHER" id="PTHR30137:SF8">
    <property type="entry name" value="BLR5498 PROTEIN"/>
    <property type="match status" value="1"/>
</dbReference>